<protein>
    <submittedName>
        <fullName evidence="5">Transcriptional regulator</fullName>
    </submittedName>
</protein>
<sequence length="245" mass="26662">MHFHKKQIEADGFEVSPALDVKLKRRGSGPQVRTAEKRSFISHEGDVATFLLLLLDGWVALTKALPDGETQIIDLLLPGDSALIAAQRAPISACSVEALTHAKFVTLGEEILGGTDAEDAAIRRRLVATLSTAQARVAEHLLRSGRGSAASRIAYALLELYVRLQAVGMTWETSFALPMTQQDIGQFTGLSNVHVCRTLRRFEQDGIVAHRHGTDIALHDIHALCTLAGVNLDQLRSKILIRGAF</sequence>
<dbReference type="InterPro" id="IPR018490">
    <property type="entry name" value="cNMP-bd_dom_sf"/>
</dbReference>
<dbReference type="OrthoDB" id="7584044at2"/>
<dbReference type="CDD" id="cd00038">
    <property type="entry name" value="CAP_ED"/>
    <property type="match status" value="1"/>
</dbReference>
<reference evidence="5 6" key="1">
    <citation type="journal article" date="2014" name="Int. J. Syst. Evol. Microbiol.">
        <title>Celeribacter indicus sp. nov., a polycyclic aromatic hydrocarbon-degrading bacterium from deep-sea sediment and reclassification of Huaishuia halophila as Celeribacter halophilus comb. nov.</title>
        <authorList>
            <person name="Lai Q."/>
            <person name="Cao J."/>
            <person name="Yuan J."/>
            <person name="Li F."/>
            <person name="Shao Z."/>
        </authorList>
    </citation>
    <scope>NUCLEOTIDE SEQUENCE [LARGE SCALE GENOMIC DNA]</scope>
    <source>
        <strain evidence="5">P73</strain>
    </source>
</reference>
<dbReference type="GO" id="GO:0003677">
    <property type="term" value="F:DNA binding"/>
    <property type="evidence" value="ECO:0007669"/>
    <property type="project" value="UniProtKB-KW"/>
</dbReference>
<dbReference type="SUPFAM" id="SSF46785">
    <property type="entry name" value="Winged helix' DNA-binding domain"/>
    <property type="match status" value="1"/>
</dbReference>
<dbReference type="Pfam" id="PF13545">
    <property type="entry name" value="HTH_Crp_2"/>
    <property type="match status" value="1"/>
</dbReference>
<dbReference type="STRING" id="1208324.P73_3723"/>
<gene>
    <name evidence="5" type="ORF">P73_3723</name>
</gene>
<dbReference type="Gene3D" id="1.10.10.10">
    <property type="entry name" value="Winged helix-like DNA-binding domain superfamily/Winged helix DNA-binding domain"/>
    <property type="match status" value="1"/>
</dbReference>
<dbReference type="InterPro" id="IPR014710">
    <property type="entry name" value="RmlC-like_jellyroll"/>
</dbReference>
<dbReference type="Proteomes" id="UP000031521">
    <property type="component" value="Chromosome"/>
</dbReference>
<proteinExistence type="predicted"/>
<dbReference type="GO" id="GO:0006355">
    <property type="term" value="P:regulation of DNA-templated transcription"/>
    <property type="evidence" value="ECO:0007669"/>
    <property type="project" value="InterPro"/>
</dbReference>
<evidence type="ECO:0000259" key="4">
    <source>
        <dbReference type="PROSITE" id="PS51063"/>
    </source>
</evidence>
<name>A0A0B5DYA6_9RHOB</name>
<evidence type="ECO:0000313" key="5">
    <source>
        <dbReference type="EMBL" id="AJE48438.1"/>
    </source>
</evidence>
<keyword evidence="6" id="KW-1185">Reference proteome</keyword>
<accession>A0A0B5DYA6</accession>
<evidence type="ECO:0000256" key="2">
    <source>
        <dbReference type="ARBA" id="ARBA00023125"/>
    </source>
</evidence>
<dbReference type="EMBL" id="CP004393">
    <property type="protein sequence ID" value="AJE48438.1"/>
    <property type="molecule type" value="Genomic_DNA"/>
</dbReference>
<keyword evidence="1" id="KW-0805">Transcription regulation</keyword>
<dbReference type="InterPro" id="IPR036390">
    <property type="entry name" value="WH_DNA-bd_sf"/>
</dbReference>
<dbReference type="RefSeq" id="WP_052453412.1">
    <property type="nucleotide sequence ID" value="NZ_CP004393.1"/>
</dbReference>
<evidence type="ECO:0000256" key="3">
    <source>
        <dbReference type="ARBA" id="ARBA00023163"/>
    </source>
</evidence>
<dbReference type="InterPro" id="IPR012318">
    <property type="entry name" value="HTH_CRP"/>
</dbReference>
<keyword evidence="2" id="KW-0238">DNA-binding</keyword>
<dbReference type="HOGENOM" id="CLU_075053_0_0_5"/>
<dbReference type="AlphaFoldDB" id="A0A0B5DYA6"/>
<dbReference type="PROSITE" id="PS51063">
    <property type="entry name" value="HTH_CRP_2"/>
    <property type="match status" value="1"/>
</dbReference>
<evidence type="ECO:0000256" key="1">
    <source>
        <dbReference type="ARBA" id="ARBA00023015"/>
    </source>
</evidence>
<dbReference type="InterPro" id="IPR000595">
    <property type="entry name" value="cNMP-bd_dom"/>
</dbReference>
<feature type="domain" description="HTH crp-type" evidence="4">
    <location>
        <begin position="147"/>
        <end position="222"/>
    </location>
</feature>
<organism evidence="5 6">
    <name type="scientific">Celeribacter indicus</name>
    <dbReference type="NCBI Taxonomy" id="1208324"/>
    <lineage>
        <taxon>Bacteria</taxon>
        <taxon>Pseudomonadati</taxon>
        <taxon>Pseudomonadota</taxon>
        <taxon>Alphaproteobacteria</taxon>
        <taxon>Rhodobacterales</taxon>
        <taxon>Roseobacteraceae</taxon>
        <taxon>Celeribacter</taxon>
    </lineage>
</organism>
<dbReference type="SMART" id="SM00419">
    <property type="entry name" value="HTH_CRP"/>
    <property type="match status" value="1"/>
</dbReference>
<dbReference type="InterPro" id="IPR036388">
    <property type="entry name" value="WH-like_DNA-bd_sf"/>
</dbReference>
<dbReference type="KEGG" id="cid:P73_3723"/>
<dbReference type="Pfam" id="PF00027">
    <property type="entry name" value="cNMP_binding"/>
    <property type="match status" value="1"/>
</dbReference>
<keyword evidence="3" id="KW-0804">Transcription</keyword>
<dbReference type="SUPFAM" id="SSF51206">
    <property type="entry name" value="cAMP-binding domain-like"/>
    <property type="match status" value="1"/>
</dbReference>
<dbReference type="Gene3D" id="2.60.120.10">
    <property type="entry name" value="Jelly Rolls"/>
    <property type="match status" value="1"/>
</dbReference>
<evidence type="ECO:0000313" key="6">
    <source>
        <dbReference type="Proteomes" id="UP000031521"/>
    </source>
</evidence>